<protein>
    <recommendedName>
        <fullName evidence="3 6">Beta-lactamase</fullName>
        <ecNumber evidence="3 6">3.5.2.6</ecNumber>
    </recommendedName>
</protein>
<keyword evidence="10" id="KW-1185">Reference proteome</keyword>
<proteinExistence type="inferred from homology"/>
<dbReference type="PROSITE" id="PS00146">
    <property type="entry name" value="BETA_LACTAMASE_A"/>
    <property type="match status" value="1"/>
</dbReference>
<dbReference type="EC" id="3.5.2.6" evidence="3 6"/>
<dbReference type="PANTHER" id="PTHR35333:SF3">
    <property type="entry name" value="BETA-LACTAMASE-TYPE TRANSPEPTIDASE FOLD CONTAINING PROTEIN"/>
    <property type="match status" value="1"/>
</dbReference>
<evidence type="ECO:0000256" key="6">
    <source>
        <dbReference type="RuleBase" id="RU361140"/>
    </source>
</evidence>
<dbReference type="Proteomes" id="UP000199577">
    <property type="component" value="Unassembled WGS sequence"/>
</dbReference>
<evidence type="ECO:0000313" key="10">
    <source>
        <dbReference type="Proteomes" id="UP000199577"/>
    </source>
</evidence>
<comment type="catalytic activity">
    <reaction evidence="1 6">
        <text>a beta-lactam + H2O = a substituted beta-amino acid</text>
        <dbReference type="Rhea" id="RHEA:20401"/>
        <dbReference type="ChEBI" id="CHEBI:15377"/>
        <dbReference type="ChEBI" id="CHEBI:35627"/>
        <dbReference type="ChEBI" id="CHEBI:140347"/>
        <dbReference type="EC" id="3.5.2.6"/>
    </reaction>
</comment>
<keyword evidence="4 6" id="KW-0378">Hydrolase</keyword>
<gene>
    <name evidence="9" type="ORF">SAMN05421747_12311</name>
</gene>
<dbReference type="InterPro" id="IPR012338">
    <property type="entry name" value="Beta-lactam/transpept-like"/>
</dbReference>
<evidence type="ECO:0000313" key="9">
    <source>
        <dbReference type="EMBL" id="SFC75083.1"/>
    </source>
</evidence>
<dbReference type="STRING" id="623281.SAMN05421747_12311"/>
<dbReference type="EMBL" id="FOLL01000023">
    <property type="protein sequence ID" value="SFC75083.1"/>
    <property type="molecule type" value="Genomic_DNA"/>
</dbReference>
<feature type="signal peptide" evidence="7">
    <location>
        <begin position="1"/>
        <end position="19"/>
    </location>
</feature>
<dbReference type="NCBIfam" id="NF033103">
    <property type="entry name" value="bla_class_A"/>
    <property type="match status" value="1"/>
</dbReference>
<reference evidence="9 10" key="1">
    <citation type="submission" date="2016-10" db="EMBL/GenBank/DDBJ databases">
        <authorList>
            <person name="de Groot N.N."/>
        </authorList>
    </citation>
    <scope>NUCLEOTIDE SEQUENCE [LARGE SCALE GENOMIC DNA]</scope>
    <source>
        <strain evidence="9 10">DSM 22900</strain>
    </source>
</reference>
<evidence type="ECO:0000256" key="5">
    <source>
        <dbReference type="ARBA" id="ARBA00023251"/>
    </source>
</evidence>
<keyword evidence="7" id="KW-0732">Signal</keyword>
<dbReference type="Pfam" id="PF13354">
    <property type="entry name" value="Beta-lactamase2"/>
    <property type="match status" value="1"/>
</dbReference>
<dbReference type="InterPro" id="IPR000871">
    <property type="entry name" value="Beta-lactam_class-A"/>
</dbReference>
<evidence type="ECO:0000256" key="4">
    <source>
        <dbReference type="ARBA" id="ARBA00022801"/>
    </source>
</evidence>
<dbReference type="RefSeq" id="WP_090974936.1">
    <property type="nucleotide sequence ID" value="NZ_FOLL01000023.1"/>
</dbReference>
<dbReference type="InterPro" id="IPR023650">
    <property type="entry name" value="Beta-lactam_class-A_AS"/>
</dbReference>
<dbReference type="AlphaFoldDB" id="A0A1I1LXN7"/>
<dbReference type="GO" id="GO:0008800">
    <property type="term" value="F:beta-lactamase activity"/>
    <property type="evidence" value="ECO:0007669"/>
    <property type="project" value="UniProtKB-UniRule"/>
</dbReference>
<dbReference type="GO" id="GO:0046677">
    <property type="term" value="P:response to antibiotic"/>
    <property type="evidence" value="ECO:0007669"/>
    <property type="project" value="UniProtKB-UniRule"/>
</dbReference>
<evidence type="ECO:0000256" key="2">
    <source>
        <dbReference type="ARBA" id="ARBA00009009"/>
    </source>
</evidence>
<dbReference type="SUPFAM" id="SSF56601">
    <property type="entry name" value="beta-lactamase/transpeptidase-like"/>
    <property type="match status" value="1"/>
</dbReference>
<dbReference type="Gene3D" id="3.40.710.10">
    <property type="entry name" value="DD-peptidase/beta-lactamase superfamily"/>
    <property type="match status" value="1"/>
</dbReference>
<organism evidence="9 10">
    <name type="scientific">Parapedobacter composti</name>
    <dbReference type="NCBI Taxonomy" id="623281"/>
    <lineage>
        <taxon>Bacteria</taxon>
        <taxon>Pseudomonadati</taxon>
        <taxon>Bacteroidota</taxon>
        <taxon>Sphingobacteriia</taxon>
        <taxon>Sphingobacteriales</taxon>
        <taxon>Sphingobacteriaceae</taxon>
        <taxon>Parapedobacter</taxon>
    </lineage>
</organism>
<sequence length="302" mass="33939">MIHNKQLLIFLFLSVSVQAYPQSLQSIRQHIAQIIHSKNAVVGVAITSADGQDTLSINGAKRFPMQSVFKFPIALAMLSEIDKGNFSLDQKVEIKKSELLPGIYSPIREAYPEGTTLTIAEILQYTVSLSDNVGCDVLLRLLGEPEAVERYLKAHNIKDISIKINEEIMQSDWESQFRNWTTPVEANRILQTYYENRGNLLSPASHRFIWDLMKGTETGRNRLKGRLPEGTVVAHKTGWSGRNEATGITAAVNDVGVVFMPDGNHFYISVFVTASSEDMETNERIIADITKAAWDYFMSKQR</sequence>
<evidence type="ECO:0000256" key="3">
    <source>
        <dbReference type="ARBA" id="ARBA00012865"/>
    </source>
</evidence>
<keyword evidence="5 6" id="KW-0046">Antibiotic resistance</keyword>
<evidence type="ECO:0000259" key="8">
    <source>
        <dbReference type="Pfam" id="PF13354"/>
    </source>
</evidence>
<name>A0A1I1LXN7_9SPHI</name>
<dbReference type="PANTHER" id="PTHR35333">
    <property type="entry name" value="BETA-LACTAMASE"/>
    <property type="match status" value="1"/>
</dbReference>
<dbReference type="InterPro" id="IPR045155">
    <property type="entry name" value="Beta-lactam_cat"/>
</dbReference>
<dbReference type="NCBIfam" id="NF012099">
    <property type="entry name" value="SubclassA2"/>
    <property type="match status" value="1"/>
</dbReference>
<dbReference type="OrthoDB" id="9772863at2"/>
<evidence type="ECO:0000256" key="1">
    <source>
        <dbReference type="ARBA" id="ARBA00001526"/>
    </source>
</evidence>
<evidence type="ECO:0000256" key="7">
    <source>
        <dbReference type="SAM" id="SignalP"/>
    </source>
</evidence>
<dbReference type="GO" id="GO:0030655">
    <property type="term" value="P:beta-lactam antibiotic catabolic process"/>
    <property type="evidence" value="ECO:0007669"/>
    <property type="project" value="InterPro"/>
</dbReference>
<feature type="chain" id="PRO_5011629509" description="Beta-lactamase" evidence="7">
    <location>
        <begin position="20"/>
        <end position="302"/>
    </location>
</feature>
<accession>A0A1I1LXN7</accession>
<feature type="domain" description="Beta-lactamase class A catalytic" evidence="8">
    <location>
        <begin position="43"/>
        <end position="272"/>
    </location>
</feature>
<comment type="similarity">
    <text evidence="2 6">Belongs to the class-A beta-lactamase family.</text>
</comment>